<dbReference type="EMBL" id="JAACYS010000009">
    <property type="protein sequence ID" value="NCU16805.1"/>
    <property type="molecule type" value="Genomic_DNA"/>
</dbReference>
<evidence type="ECO:0000313" key="2">
    <source>
        <dbReference type="Proteomes" id="UP000743899"/>
    </source>
</evidence>
<dbReference type="Proteomes" id="UP000743899">
    <property type="component" value="Unassembled WGS sequence"/>
</dbReference>
<proteinExistence type="predicted"/>
<keyword evidence="2" id="KW-1185">Reference proteome</keyword>
<organism evidence="1 2">
    <name type="scientific">Pallidibacillus pasinlerensis</name>
    <dbReference type="NCBI Taxonomy" id="2703818"/>
    <lineage>
        <taxon>Bacteria</taxon>
        <taxon>Bacillati</taxon>
        <taxon>Bacillota</taxon>
        <taxon>Bacilli</taxon>
        <taxon>Bacillales</taxon>
        <taxon>Bacillaceae</taxon>
        <taxon>Pallidibacillus</taxon>
    </lineage>
</organism>
<name>A0ABX0A050_9BACI</name>
<accession>A0ABX0A050</accession>
<comment type="caution">
    <text evidence="1">The sequence shown here is derived from an EMBL/GenBank/DDBJ whole genome shotgun (WGS) entry which is preliminary data.</text>
</comment>
<dbReference type="RefSeq" id="WP_161919642.1">
    <property type="nucleotide sequence ID" value="NZ_JAACYS010000009.1"/>
</dbReference>
<protein>
    <submittedName>
        <fullName evidence="1">Uncharacterized protein</fullName>
    </submittedName>
</protein>
<reference evidence="1 2" key="1">
    <citation type="submission" date="2020-01" db="EMBL/GenBank/DDBJ databases">
        <title>A novel Bacillus sp. from Pasinler.</title>
        <authorList>
            <person name="Adiguzel A."/>
            <person name="Ay H."/>
            <person name="Baltaci M.O."/>
        </authorList>
    </citation>
    <scope>NUCLEOTIDE SEQUENCE [LARGE SCALE GENOMIC DNA]</scope>
    <source>
        <strain evidence="1 2">P1</strain>
    </source>
</reference>
<gene>
    <name evidence="1" type="ORF">GW534_03325</name>
</gene>
<sequence>MDKKSLQRLIVSLLLASIALNIYLYKESSQAKWEMGEAWQTIIGNADSTVDFLRRVNLNETAETENGKRILQEMEFQLNDLSSNFSSAHEVLEESSKVLRKVIEEGQVSEEEIRIYQDNLGIFETILYRINETLKYDRAEWYKAFADEDGPRKIDQLIEETIAELKK</sequence>
<evidence type="ECO:0000313" key="1">
    <source>
        <dbReference type="EMBL" id="NCU16805.1"/>
    </source>
</evidence>